<gene>
    <name evidence="2" type="ordered locus">ZYRO0D09658g</name>
</gene>
<dbReference type="RefSeq" id="XP_002496854.1">
    <property type="nucleotide sequence ID" value="XM_002496809.1"/>
</dbReference>
<feature type="compositionally biased region" description="Basic and acidic residues" evidence="1">
    <location>
        <begin position="379"/>
        <end position="388"/>
    </location>
</feature>
<feature type="region of interest" description="Disordered" evidence="1">
    <location>
        <begin position="171"/>
        <end position="196"/>
    </location>
</feature>
<evidence type="ECO:0000256" key="1">
    <source>
        <dbReference type="SAM" id="MobiDB-lite"/>
    </source>
</evidence>
<protein>
    <submittedName>
        <fullName evidence="2">ZYRO0D09658p</fullName>
    </submittedName>
</protein>
<dbReference type="AlphaFoldDB" id="C5DVV2"/>
<proteinExistence type="predicted"/>
<feature type="region of interest" description="Disordered" evidence="1">
    <location>
        <begin position="361"/>
        <end position="433"/>
    </location>
</feature>
<evidence type="ECO:0000313" key="2">
    <source>
        <dbReference type="EMBL" id="CAR27921.1"/>
    </source>
</evidence>
<feature type="compositionally biased region" description="Basic and acidic residues" evidence="1">
    <location>
        <begin position="396"/>
        <end position="413"/>
    </location>
</feature>
<dbReference type="KEGG" id="zro:ZYRO0D09658g"/>
<dbReference type="InParanoid" id="C5DVV2"/>
<accession>C5DVV2</accession>
<dbReference type="Proteomes" id="UP000008536">
    <property type="component" value="Chromosome D"/>
</dbReference>
<dbReference type="GeneID" id="8204111"/>
<evidence type="ECO:0000313" key="3">
    <source>
        <dbReference type="Proteomes" id="UP000008536"/>
    </source>
</evidence>
<dbReference type="HOGENOM" id="CLU_493653_0_0_1"/>
<keyword evidence="3" id="KW-1185">Reference proteome</keyword>
<reference evidence="2 3" key="1">
    <citation type="journal article" date="2009" name="Genome Res.">
        <title>Comparative genomics of protoploid Saccharomycetaceae.</title>
        <authorList>
            <consortium name="The Genolevures Consortium"/>
            <person name="Souciet J.-L."/>
            <person name="Dujon B."/>
            <person name="Gaillardin C."/>
            <person name="Johnston M."/>
            <person name="Baret P.V."/>
            <person name="Cliften P."/>
            <person name="Sherman D.J."/>
            <person name="Weissenbach J."/>
            <person name="Westhof E."/>
            <person name="Wincker P."/>
            <person name="Jubin C."/>
            <person name="Poulain J."/>
            <person name="Barbe V."/>
            <person name="Segurens B."/>
            <person name="Artiguenave F."/>
            <person name="Anthouard V."/>
            <person name="Vacherie B."/>
            <person name="Val M.-E."/>
            <person name="Fulton R.S."/>
            <person name="Minx P."/>
            <person name="Wilson R."/>
            <person name="Durrens P."/>
            <person name="Jean G."/>
            <person name="Marck C."/>
            <person name="Martin T."/>
            <person name="Nikolski M."/>
            <person name="Rolland T."/>
            <person name="Seret M.-L."/>
            <person name="Casaregola S."/>
            <person name="Despons L."/>
            <person name="Fairhead C."/>
            <person name="Fischer G."/>
            <person name="Lafontaine I."/>
            <person name="Leh V."/>
            <person name="Lemaire M."/>
            <person name="de Montigny J."/>
            <person name="Neuveglise C."/>
            <person name="Thierry A."/>
            <person name="Blanc-Lenfle I."/>
            <person name="Bleykasten C."/>
            <person name="Diffels J."/>
            <person name="Fritsch E."/>
            <person name="Frangeul L."/>
            <person name="Goeffon A."/>
            <person name="Jauniaux N."/>
            <person name="Kachouri-Lafond R."/>
            <person name="Payen C."/>
            <person name="Potier S."/>
            <person name="Pribylova L."/>
            <person name="Ozanne C."/>
            <person name="Richard G.-F."/>
            <person name="Sacerdot C."/>
            <person name="Straub M.-L."/>
            <person name="Talla E."/>
        </authorList>
    </citation>
    <scope>NUCLEOTIDE SEQUENCE [LARGE SCALE GENOMIC DNA]</scope>
    <source>
        <strain evidence="2 3">ATCC 2623 / CBS 732 / BCRC 21506 / NBRC 1130 / NCYC 568 / NRRL Y-229</strain>
    </source>
</reference>
<organism evidence="2 3">
    <name type="scientific">Zygosaccharomyces rouxii (strain ATCC 2623 / CBS 732 / NBRC 1130 / NCYC 568 / NRRL Y-229)</name>
    <dbReference type="NCBI Taxonomy" id="559307"/>
    <lineage>
        <taxon>Eukaryota</taxon>
        <taxon>Fungi</taxon>
        <taxon>Dikarya</taxon>
        <taxon>Ascomycota</taxon>
        <taxon>Saccharomycotina</taxon>
        <taxon>Saccharomycetes</taxon>
        <taxon>Saccharomycetales</taxon>
        <taxon>Saccharomycetaceae</taxon>
        <taxon>Zygosaccharomyces</taxon>
    </lineage>
</organism>
<name>C5DVV2_ZYGRC</name>
<dbReference type="EMBL" id="CU928176">
    <property type="protein sequence ID" value="CAR27921.1"/>
    <property type="molecule type" value="Genomic_DNA"/>
</dbReference>
<sequence>MTKQTITLVSHSVCGKRKADEAEISPRVSIKVVDDETWTTFHYSNNPPVFWGSNKRNNWRSIVSSPLFKNSTSSAVDDDTKPTKRLHKEEKVVENQIKNSVTASVEKPQQFHLRDGGTVSPIEHGAKDSTITAEANEIKIITAAAPATTITGSESEEKVHKIRFWCNKRVGAPEKSSTSQGEANRERSSKKHQIRRWLNKEGPETILAQRIKKARYDFSLAAAEAAMVAAVRNRAKKAAKAGAFTAAAVTRVIAAEMCPHASHGSIADAISEACKDVAKTSLVQRAENGDYLRLHGLFHYHYKFRGPDYYKALEPCCYYTMKSDGEPTIHCKMDEPVETFRGSAVANDSPLVLFLKQVAEEGGRTSQNDTDTDIDEDVDSHVQTKPRSEIPTVPTRAKDEIMPAKKGEQDSKPPHNKQQLDKSPVLSGESDVSTTPKLQLDDFFIIKSGDIGSDVRSQAVPLKPTVKRHKDEDCSYGVDKTSMLTPIKHFLETLDLHPTIDENVNPDAERGKSLPRTVSKCIWHDKTLEPTSQFRIGSQYLSIRTSSVGMVR</sequence>